<feature type="signal peptide" evidence="1">
    <location>
        <begin position="1"/>
        <end position="20"/>
    </location>
</feature>
<proteinExistence type="predicted"/>
<dbReference type="Gene3D" id="3.40.50.410">
    <property type="entry name" value="von Willebrand factor, type A domain"/>
    <property type="match status" value="1"/>
</dbReference>
<evidence type="ECO:0000313" key="4">
    <source>
        <dbReference type="Proteomes" id="UP000199286"/>
    </source>
</evidence>
<evidence type="ECO:0000256" key="1">
    <source>
        <dbReference type="SAM" id="SignalP"/>
    </source>
</evidence>
<dbReference type="RefSeq" id="WP_177177915.1">
    <property type="nucleotide sequence ID" value="NZ_FNPF01000012.1"/>
</dbReference>
<feature type="domain" description="VWFA" evidence="2">
    <location>
        <begin position="23"/>
        <end position="202"/>
    </location>
</feature>
<dbReference type="Pfam" id="PF13519">
    <property type="entry name" value="VWA_2"/>
    <property type="match status" value="1"/>
</dbReference>
<sequence length="582" mass="61310">MRQFLSTIALAGCAAGTAMAADDVMVVFDGSNSMWGQIDGTAKIEIARRSMESLMGDWVEGTNLGLIAYGHRREGDCTDIETIIPPGPADRAAFIERIGAITPRGKTPLTAAVEEAARQLLYRDNPATVVLISDGIESCQRDPCALAEELERSGVDFTAHVIGFGLAGEEEQAAIACIADRTGGRFIAAGNAGELGDALGAVSAEVAAADEAEPEPELAPVARMPVPVTAPESVTAGANFDVGWAEILDEADIVTIVPIQAEESEVGNHLRVRGDVSGALRAPADTGLYEVRYVRHQGRTVAGRQTVEVTPAEAQVTAPETAIAGSSFDVSWTGAIHPADFVTVVPAGADEGTVEDHVRVRDNESDSLRAPADPGLYEVRYVLEEGRRTLASTPIEVTEPQVQVTATDTVRAGDEIEISWSGDVPHPGDYITIVPLGAAEGEVQDHDRVGSETSTTLRAPAETGVYEVRYVLGNGRRTLASATVEVVGATATLDTGGSLTAPETAAPGEEVQVSWTSSSASDRQRVALARRDQADFVWIDAKPAANAPPLAFVMPDAPGLYEFRLLDLTGPQVLSRATIEVR</sequence>
<dbReference type="InterPro" id="IPR036465">
    <property type="entry name" value="vWFA_dom_sf"/>
</dbReference>
<gene>
    <name evidence="3" type="ORF">SAMN05444340_11257</name>
</gene>
<keyword evidence="1" id="KW-0732">Signal</keyword>
<feature type="chain" id="PRO_5011725214" evidence="1">
    <location>
        <begin position="21"/>
        <end position="582"/>
    </location>
</feature>
<dbReference type="InterPro" id="IPR051266">
    <property type="entry name" value="CLCR"/>
</dbReference>
<reference evidence="3 4" key="1">
    <citation type="submission" date="2016-10" db="EMBL/GenBank/DDBJ databases">
        <authorList>
            <person name="de Groot N.N."/>
        </authorList>
    </citation>
    <scope>NUCLEOTIDE SEQUENCE [LARGE SCALE GENOMIC DNA]</scope>
    <source>
        <strain evidence="3 4">DSM 26880</strain>
    </source>
</reference>
<dbReference type="SMART" id="SM00327">
    <property type="entry name" value="VWA"/>
    <property type="match status" value="1"/>
</dbReference>
<dbReference type="STRING" id="321339.SAMN05444340_11257"/>
<dbReference type="InterPro" id="IPR002035">
    <property type="entry name" value="VWF_A"/>
</dbReference>
<organism evidence="3 4">
    <name type="scientific">Citreimonas salinaria</name>
    <dbReference type="NCBI Taxonomy" id="321339"/>
    <lineage>
        <taxon>Bacteria</taxon>
        <taxon>Pseudomonadati</taxon>
        <taxon>Pseudomonadota</taxon>
        <taxon>Alphaproteobacteria</taxon>
        <taxon>Rhodobacterales</taxon>
        <taxon>Roseobacteraceae</taxon>
        <taxon>Citreimonas</taxon>
    </lineage>
</organism>
<dbReference type="SUPFAM" id="SSF53300">
    <property type="entry name" value="vWA-like"/>
    <property type="match status" value="1"/>
</dbReference>
<evidence type="ECO:0000259" key="2">
    <source>
        <dbReference type="PROSITE" id="PS50234"/>
    </source>
</evidence>
<dbReference type="PANTHER" id="PTHR10579">
    <property type="entry name" value="CALCIUM-ACTIVATED CHLORIDE CHANNEL REGULATOR"/>
    <property type="match status" value="1"/>
</dbReference>
<dbReference type="AlphaFoldDB" id="A0A1H3LBQ7"/>
<keyword evidence="4" id="KW-1185">Reference proteome</keyword>
<protein>
    <submittedName>
        <fullName evidence="3">Ca-activated chloride channel family protein</fullName>
    </submittedName>
</protein>
<evidence type="ECO:0000313" key="3">
    <source>
        <dbReference type="EMBL" id="SDY61736.1"/>
    </source>
</evidence>
<dbReference type="PANTHER" id="PTHR10579:SF43">
    <property type="entry name" value="ZINC FINGER (C3HC4-TYPE RING FINGER) FAMILY PROTEIN"/>
    <property type="match status" value="1"/>
</dbReference>
<dbReference type="EMBL" id="FNPF01000012">
    <property type="protein sequence ID" value="SDY61736.1"/>
    <property type="molecule type" value="Genomic_DNA"/>
</dbReference>
<name>A0A1H3LBQ7_9RHOB</name>
<dbReference type="Proteomes" id="UP000199286">
    <property type="component" value="Unassembled WGS sequence"/>
</dbReference>
<dbReference type="PROSITE" id="PS50234">
    <property type="entry name" value="VWFA"/>
    <property type="match status" value="1"/>
</dbReference>
<accession>A0A1H3LBQ7</accession>